<dbReference type="Proteomes" id="UP001177023">
    <property type="component" value="Unassembled WGS sequence"/>
</dbReference>
<evidence type="ECO:0000313" key="2">
    <source>
        <dbReference type="EMBL" id="CAJ0566321.1"/>
    </source>
</evidence>
<organism evidence="2 3">
    <name type="scientific">Mesorhabditis spiculigera</name>
    <dbReference type="NCBI Taxonomy" id="96644"/>
    <lineage>
        <taxon>Eukaryota</taxon>
        <taxon>Metazoa</taxon>
        <taxon>Ecdysozoa</taxon>
        <taxon>Nematoda</taxon>
        <taxon>Chromadorea</taxon>
        <taxon>Rhabditida</taxon>
        <taxon>Rhabditina</taxon>
        <taxon>Rhabditomorpha</taxon>
        <taxon>Rhabditoidea</taxon>
        <taxon>Rhabditidae</taxon>
        <taxon>Mesorhabditinae</taxon>
        <taxon>Mesorhabditis</taxon>
    </lineage>
</organism>
<feature type="non-terminal residue" evidence="2">
    <location>
        <position position="186"/>
    </location>
</feature>
<name>A0AA36FY06_9BILA</name>
<accession>A0AA36FY06</accession>
<keyword evidence="3" id="KW-1185">Reference proteome</keyword>
<protein>
    <submittedName>
        <fullName evidence="2">Uncharacterized protein</fullName>
    </submittedName>
</protein>
<comment type="caution">
    <text evidence="2">The sequence shown here is derived from an EMBL/GenBank/DDBJ whole genome shotgun (WGS) entry which is preliminary data.</text>
</comment>
<evidence type="ECO:0000313" key="3">
    <source>
        <dbReference type="Proteomes" id="UP001177023"/>
    </source>
</evidence>
<sequence>MDTYWQCTNGVDFAQLTCPQSGPFESREEDDIVLDNFRTNRHPVGESVMFGPFFVKTRHHRRQHHHHRRHEHREIRVPTYTEDAFEGRIPKEIKSNPFFDGRHRNRVEVEDVLDKRPGQLTDSIFKFFPATKRSDRRRDDKSHKSHKKHKKSNSDEVEGSGTDSGMDSGDDDGDNVVETKALRLIG</sequence>
<feature type="region of interest" description="Disordered" evidence="1">
    <location>
        <begin position="132"/>
        <end position="186"/>
    </location>
</feature>
<reference evidence="2" key="1">
    <citation type="submission" date="2023-06" db="EMBL/GenBank/DDBJ databases">
        <authorList>
            <person name="Delattre M."/>
        </authorList>
    </citation>
    <scope>NUCLEOTIDE SEQUENCE</scope>
    <source>
        <strain evidence="2">AF72</strain>
    </source>
</reference>
<evidence type="ECO:0000256" key="1">
    <source>
        <dbReference type="SAM" id="MobiDB-lite"/>
    </source>
</evidence>
<dbReference type="AlphaFoldDB" id="A0AA36FY06"/>
<proteinExistence type="predicted"/>
<dbReference type="EMBL" id="CATQJA010001213">
    <property type="protein sequence ID" value="CAJ0566321.1"/>
    <property type="molecule type" value="Genomic_DNA"/>
</dbReference>
<feature type="compositionally biased region" description="Basic and acidic residues" evidence="1">
    <location>
        <begin position="132"/>
        <end position="142"/>
    </location>
</feature>
<gene>
    <name evidence="2" type="ORF">MSPICULIGERA_LOCUS4931</name>
</gene>